<evidence type="ECO:0000313" key="2">
    <source>
        <dbReference type="Proteomes" id="UP000694844"/>
    </source>
</evidence>
<evidence type="ECO:0000256" key="1">
    <source>
        <dbReference type="SAM" id="Phobius"/>
    </source>
</evidence>
<keyword evidence="1" id="KW-0472">Membrane</keyword>
<dbReference type="PANTHER" id="PTHR31389:SF4">
    <property type="entry name" value="LD39211P"/>
    <property type="match status" value="1"/>
</dbReference>
<organism evidence="2 3">
    <name type="scientific">Crassostrea virginica</name>
    <name type="common">Eastern oyster</name>
    <dbReference type="NCBI Taxonomy" id="6565"/>
    <lineage>
        <taxon>Eukaryota</taxon>
        <taxon>Metazoa</taxon>
        <taxon>Spiralia</taxon>
        <taxon>Lophotrochozoa</taxon>
        <taxon>Mollusca</taxon>
        <taxon>Bivalvia</taxon>
        <taxon>Autobranchia</taxon>
        <taxon>Pteriomorphia</taxon>
        <taxon>Ostreida</taxon>
        <taxon>Ostreoidea</taxon>
        <taxon>Ostreidae</taxon>
        <taxon>Crassostrea</taxon>
    </lineage>
</organism>
<dbReference type="RefSeq" id="XP_022338037.1">
    <property type="nucleotide sequence ID" value="XM_022482329.1"/>
</dbReference>
<dbReference type="GeneID" id="111133711"/>
<accession>A0A8B8EBL4</accession>
<sequence>MKELLGALKNLCQKWKSISLREQMKTKNFYIMLAFLAATSMSLWLLSNPTPNFNTIVAQTHKQINNFKNIPSNIRSSNEENFHVDLKLLEKLGFDVDPIDPENAMKYSAEKVKKIRASISKPVIAIPALPKSFERTLSLIKSASNFLPEVPVLVFDLGLSYQRHSQLNIHCNKTSSCTVKMFEFEEYPSHLRDLSVPSYRPVLIQKVLNDNGTVIWVEPSEYTFVSGDIKSLLKRAQEKGIIAWTSKDPVSTITYDKMYKYFKATAEQYYFLESAQANQLILHNTEKLHNKVMLPWVKCALSSDCINPVGASNTGCTDRKPLYLYRGCHKYDVAALNIILGQVFHYDESEYKTKEKLLGIPEEKKSTIPGNMTSPMPHMTLSSEASLLNSHRILPFCLFTYMHICGS</sequence>
<proteinExistence type="predicted"/>
<name>A0A8B8EBL4_CRAVI</name>
<dbReference type="Proteomes" id="UP000694844">
    <property type="component" value="Chromosome 5"/>
</dbReference>
<dbReference type="PANTHER" id="PTHR31389">
    <property type="entry name" value="LD39211P"/>
    <property type="match status" value="1"/>
</dbReference>
<protein>
    <submittedName>
        <fullName evidence="3">Uncharacterized protein LOC111133711 isoform X1</fullName>
    </submittedName>
</protein>
<dbReference type="AlphaFoldDB" id="A0A8B8EBL4"/>
<dbReference type="OrthoDB" id="6414280at2759"/>
<evidence type="ECO:0000313" key="3">
    <source>
        <dbReference type="RefSeq" id="XP_022338037.1"/>
    </source>
</evidence>
<keyword evidence="1" id="KW-0812">Transmembrane</keyword>
<gene>
    <name evidence="3" type="primary">LOC111133711</name>
</gene>
<keyword evidence="2" id="KW-1185">Reference proteome</keyword>
<feature type="transmembrane region" description="Helical" evidence="1">
    <location>
        <begin position="29"/>
        <end position="46"/>
    </location>
</feature>
<keyword evidence="1" id="KW-1133">Transmembrane helix</keyword>
<dbReference type="KEGG" id="cvn:111133711"/>
<reference evidence="3" key="1">
    <citation type="submission" date="2025-08" db="UniProtKB">
        <authorList>
            <consortium name="RefSeq"/>
        </authorList>
    </citation>
    <scope>IDENTIFICATION</scope>
    <source>
        <tissue evidence="3">Whole sample</tissue>
    </source>
</reference>